<feature type="region of interest" description="Disordered" evidence="1">
    <location>
        <begin position="82"/>
        <end position="101"/>
    </location>
</feature>
<sequence length="101" mass="11259">MEKEPDEPEDFTNEVQAAVASTTAMPFAQPIIAASKSKAQTQRISLIRSEAINEATPLLAFQHNLTFPRVVTFVKEFLDPRCPPRTKPPKLRSDTSRLVHG</sequence>
<name>A0ABD2NS46_9CUCU</name>
<dbReference type="AlphaFoldDB" id="A0ABD2NS46"/>
<reference evidence="2 3" key="1">
    <citation type="journal article" date="2021" name="BMC Biol.">
        <title>Horizontally acquired antibacterial genes associated with adaptive radiation of ladybird beetles.</title>
        <authorList>
            <person name="Li H.S."/>
            <person name="Tang X.F."/>
            <person name="Huang Y.H."/>
            <person name="Xu Z.Y."/>
            <person name="Chen M.L."/>
            <person name="Du X.Y."/>
            <person name="Qiu B.Y."/>
            <person name="Chen P.T."/>
            <person name="Zhang W."/>
            <person name="Slipinski A."/>
            <person name="Escalona H.E."/>
            <person name="Waterhouse R.M."/>
            <person name="Zwick A."/>
            <person name="Pang H."/>
        </authorList>
    </citation>
    <scope>NUCLEOTIDE SEQUENCE [LARGE SCALE GENOMIC DNA]</scope>
    <source>
        <strain evidence="2">SYSU2018</strain>
    </source>
</reference>
<evidence type="ECO:0000313" key="2">
    <source>
        <dbReference type="EMBL" id="KAL3281523.1"/>
    </source>
</evidence>
<accession>A0ABD2NS46</accession>
<gene>
    <name evidence="2" type="ORF">HHI36_004731</name>
</gene>
<dbReference type="Proteomes" id="UP001516400">
    <property type="component" value="Unassembled WGS sequence"/>
</dbReference>
<evidence type="ECO:0000313" key="3">
    <source>
        <dbReference type="Proteomes" id="UP001516400"/>
    </source>
</evidence>
<organism evidence="2 3">
    <name type="scientific">Cryptolaemus montrouzieri</name>
    <dbReference type="NCBI Taxonomy" id="559131"/>
    <lineage>
        <taxon>Eukaryota</taxon>
        <taxon>Metazoa</taxon>
        <taxon>Ecdysozoa</taxon>
        <taxon>Arthropoda</taxon>
        <taxon>Hexapoda</taxon>
        <taxon>Insecta</taxon>
        <taxon>Pterygota</taxon>
        <taxon>Neoptera</taxon>
        <taxon>Endopterygota</taxon>
        <taxon>Coleoptera</taxon>
        <taxon>Polyphaga</taxon>
        <taxon>Cucujiformia</taxon>
        <taxon>Coccinelloidea</taxon>
        <taxon>Coccinellidae</taxon>
        <taxon>Scymninae</taxon>
        <taxon>Scymnini</taxon>
        <taxon>Cryptolaemus</taxon>
    </lineage>
</organism>
<evidence type="ECO:0000256" key="1">
    <source>
        <dbReference type="SAM" id="MobiDB-lite"/>
    </source>
</evidence>
<proteinExistence type="predicted"/>
<keyword evidence="3" id="KW-1185">Reference proteome</keyword>
<comment type="caution">
    <text evidence="2">The sequence shown here is derived from an EMBL/GenBank/DDBJ whole genome shotgun (WGS) entry which is preliminary data.</text>
</comment>
<feature type="compositionally biased region" description="Basic and acidic residues" evidence="1">
    <location>
        <begin position="91"/>
        <end position="101"/>
    </location>
</feature>
<protein>
    <submittedName>
        <fullName evidence="2">Uncharacterized protein</fullName>
    </submittedName>
</protein>
<dbReference type="EMBL" id="JABFTP020000144">
    <property type="protein sequence ID" value="KAL3281523.1"/>
    <property type="molecule type" value="Genomic_DNA"/>
</dbReference>